<dbReference type="EMBL" id="RDQH01000329">
    <property type="protein sequence ID" value="RXI03542.1"/>
    <property type="molecule type" value="Genomic_DNA"/>
</dbReference>
<dbReference type="AlphaFoldDB" id="A0A498KDH7"/>
<keyword evidence="2" id="KW-1185">Reference proteome</keyword>
<evidence type="ECO:0000313" key="2">
    <source>
        <dbReference type="Proteomes" id="UP000290289"/>
    </source>
</evidence>
<protein>
    <submittedName>
        <fullName evidence="1">Uncharacterized protein</fullName>
    </submittedName>
</protein>
<gene>
    <name evidence="1" type="ORF">DVH24_004194</name>
</gene>
<accession>A0A498KDH7</accession>
<name>A0A498KDH7_MALDO</name>
<organism evidence="1 2">
    <name type="scientific">Malus domestica</name>
    <name type="common">Apple</name>
    <name type="synonym">Pyrus malus</name>
    <dbReference type="NCBI Taxonomy" id="3750"/>
    <lineage>
        <taxon>Eukaryota</taxon>
        <taxon>Viridiplantae</taxon>
        <taxon>Streptophyta</taxon>
        <taxon>Embryophyta</taxon>
        <taxon>Tracheophyta</taxon>
        <taxon>Spermatophyta</taxon>
        <taxon>Magnoliopsida</taxon>
        <taxon>eudicotyledons</taxon>
        <taxon>Gunneridae</taxon>
        <taxon>Pentapetalae</taxon>
        <taxon>rosids</taxon>
        <taxon>fabids</taxon>
        <taxon>Rosales</taxon>
        <taxon>Rosaceae</taxon>
        <taxon>Amygdaloideae</taxon>
        <taxon>Maleae</taxon>
        <taxon>Malus</taxon>
    </lineage>
</organism>
<evidence type="ECO:0000313" key="1">
    <source>
        <dbReference type="EMBL" id="RXI03542.1"/>
    </source>
</evidence>
<dbReference type="Proteomes" id="UP000290289">
    <property type="component" value="Chromosome 3"/>
</dbReference>
<comment type="caution">
    <text evidence="1">The sequence shown here is derived from an EMBL/GenBank/DDBJ whole genome shotgun (WGS) entry which is preliminary data.</text>
</comment>
<reference evidence="1 2" key="1">
    <citation type="submission" date="2018-10" db="EMBL/GenBank/DDBJ databases">
        <title>A high-quality apple genome assembly.</title>
        <authorList>
            <person name="Hu J."/>
        </authorList>
    </citation>
    <scope>NUCLEOTIDE SEQUENCE [LARGE SCALE GENOMIC DNA]</scope>
    <source>
        <strain evidence="2">cv. HFTH1</strain>
        <tissue evidence="1">Young leaf</tissue>
    </source>
</reference>
<proteinExistence type="predicted"/>
<sequence length="114" mass="12821">MAYHPPVRPGCPAKCNNMEAGDPMDEDDKLTISEFLRKYNEKLSGQDPNLESKIAGERSFCTKKSDKDIESVVGNECASSSSLFGRRALEIKTRIERLEIMFDELNADTVQSKF</sequence>